<dbReference type="InterPro" id="IPR029063">
    <property type="entry name" value="SAM-dependent_MTases_sf"/>
</dbReference>
<dbReference type="NCBIfam" id="TIGR00675">
    <property type="entry name" value="dcm"/>
    <property type="match status" value="1"/>
</dbReference>
<dbReference type="PROSITE" id="PS00095">
    <property type="entry name" value="C5_MTASE_2"/>
    <property type="match status" value="1"/>
</dbReference>
<proteinExistence type="inferred from homology"/>
<sequence>MSEIACIDLFCGAGGLTHGLISAGVPVVAGIDVDTACRYPFETNNGARFLTKDIKSVKPSELNKLYGDAKIRVLAGCAPCQPFSTYSQRYDTLTSPRWPLLYQFARLVKSVRPDIVTMENVPLVEKHAVFDDFVATLERLGYKVWKNVVDCTQYGLPQTRRRMVILASLIGPIELISPTHKKPRTVKDMIGKLPAIGAGSFHGDDTFHVSSRLSDLNLERIRASRPGGTWRDWPERLVAECHKRETGRTYPGVYGRMTWEDPSPTITTQFYGFGNGRFGHPDQDRAISLREGAILQGFPKNYAFVESGGSTHFKTLGRMIGNAVPVALGEAIGRSIVSHLGIAAQSEQLKKGGAADVARKPLVA</sequence>
<evidence type="ECO:0000256" key="3">
    <source>
        <dbReference type="ARBA" id="ARBA00022679"/>
    </source>
</evidence>
<comment type="caution">
    <text evidence="9">The sequence shown here is derived from an EMBL/GenBank/DDBJ whole genome shotgun (WGS) entry which is preliminary data.</text>
</comment>
<keyword evidence="5" id="KW-0680">Restriction system</keyword>
<evidence type="ECO:0000313" key="9">
    <source>
        <dbReference type="EMBL" id="MVA57085.1"/>
    </source>
</evidence>
<dbReference type="Pfam" id="PF00145">
    <property type="entry name" value="DNA_methylase"/>
    <property type="match status" value="1"/>
</dbReference>
<dbReference type="PRINTS" id="PR00105">
    <property type="entry name" value="C5METTRFRASE"/>
</dbReference>
<evidence type="ECO:0000256" key="2">
    <source>
        <dbReference type="ARBA" id="ARBA00022603"/>
    </source>
</evidence>
<dbReference type="GO" id="GO:0003886">
    <property type="term" value="F:DNA (cytosine-5-)-methyltransferase activity"/>
    <property type="evidence" value="ECO:0007669"/>
    <property type="project" value="UniProtKB-EC"/>
</dbReference>
<dbReference type="Proteomes" id="UP000440716">
    <property type="component" value="Unassembled WGS sequence"/>
</dbReference>
<comment type="catalytic activity">
    <reaction evidence="6">
        <text>a 2'-deoxycytidine in DNA + S-adenosyl-L-methionine = a 5-methyl-2'-deoxycytidine in DNA + S-adenosyl-L-homocysteine + H(+)</text>
        <dbReference type="Rhea" id="RHEA:13681"/>
        <dbReference type="Rhea" id="RHEA-COMP:11369"/>
        <dbReference type="Rhea" id="RHEA-COMP:11370"/>
        <dbReference type="ChEBI" id="CHEBI:15378"/>
        <dbReference type="ChEBI" id="CHEBI:57856"/>
        <dbReference type="ChEBI" id="CHEBI:59789"/>
        <dbReference type="ChEBI" id="CHEBI:85452"/>
        <dbReference type="ChEBI" id="CHEBI:85454"/>
        <dbReference type="EC" id="2.1.1.37"/>
    </reaction>
</comment>
<evidence type="ECO:0000256" key="7">
    <source>
        <dbReference type="PROSITE-ProRule" id="PRU01016"/>
    </source>
</evidence>
<evidence type="ECO:0000313" key="10">
    <source>
        <dbReference type="Proteomes" id="UP000440716"/>
    </source>
</evidence>
<evidence type="ECO:0000256" key="5">
    <source>
        <dbReference type="ARBA" id="ARBA00022747"/>
    </source>
</evidence>
<evidence type="ECO:0000256" key="4">
    <source>
        <dbReference type="ARBA" id="ARBA00022691"/>
    </source>
</evidence>
<dbReference type="AlphaFoldDB" id="A0A7K1RGF9"/>
<dbReference type="GO" id="GO:0009307">
    <property type="term" value="P:DNA restriction-modification system"/>
    <property type="evidence" value="ECO:0007669"/>
    <property type="project" value="UniProtKB-KW"/>
</dbReference>
<reference evidence="9 10" key="1">
    <citation type="submission" date="2019-12" db="EMBL/GenBank/DDBJ databases">
        <title>Whole-genome sequencing of Allorhizobium vitis.</title>
        <authorList>
            <person name="Gan H.M."/>
            <person name="Szegedi E."/>
            <person name="Burr T."/>
            <person name="Savka M.A."/>
        </authorList>
    </citation>
    <scope>NUCLEOTIDE SEQUENCE [LARGE SCALE GENOMIC DNA]</scope>
    <source>
        <strain evidence="9 10">CG415</strain>
    </source>
</reference>
<evidence type="ECO:0000256" key="1">
    <source>
        <dbReference type="ARBA" id="ARBA00011975"/>
    </source>
</evidence>
<dbReference type="EMBL" id="WPHU01000005">
    <property type="protein sequence ID" value="MVA57085.1"/>
    <property type="molecule type" value="Genomic_DNA"/>
</dbReference>
<dbReference type="Gene3D" id="3.90.120.10">
    <property type="entry name" value="DNA Methylase, subunit A, domain 2"/>
    <property type="match status" value="1"/>
</dbReference>
<name>A0A7K1RGF9_AGRVI</name>
<evidence type="ECO:0000256" key="8">
    <source>
        <dbReference type="RuleBase" id="RU000416"/>
    </source>
</evidence>
<dbReference type="InterPro" id="IPR001525">
    <property type="entry name" value="C5_MeTfrase"/>
</dbReference>
<dbReference type="GO" id="GO:0032259">
    <property type="term" value="P:methylation"/>
    <property type="evidence" value="ECO:0007669"/>
    <property type="project" value="UniProtKB-KW"/>
</dbReference>
<dbReference type="PANTHER" id="PTHR10629">
    <property type="entry name" value="CYTOSINE-SPECIFIC METHYLTRANSFERASE"/>
    <property type="match status" value="1"/>
</dbReference>
<gene>
    <name evidence="9" type="primary">dcm</name>
    <name evidence="9" type="ORF">GOZ88_13335</name>
</gene>
<dbReference type="GO" id="GO:0003677">
    <property type="term" value="F:DNA binding"/>
    <property type="evidence" value="ECO:0007669"/>
    <property type="project" value="TreeGrafter"/>
</dbReference>
<dbReference type="InterPro" id="IPR050390">
    <property type="entry name" value="C5-Methyltransferase"/>
</dbReference>
<protein>
    <recommendedName>
        <fullName evidence="1">DNA (cytosine-5-)-methyltransferase</fullName>
        <ecNumber evidence="1">2.1.1.37</ecNumber>
    </recommendedName>
</protein>
<keyword evidence="2 7" id="KW-0489">Methyltransferase</keyword>
<feature type="active site" evidence="7">
    <location>
        <position position="80"/>
    </location>
</feature>
<keyword evidence="3 7" id="KW-0808">Transferase</keyword>
<dbReference type="Gene3D" id="3.40.50.150">
    <property type="entry name" value="Vaccinia Virus protein VP39"/>
    <property type="match status" value="1"/>
</dbReference>
<dbReference type="RefSeq" id="WP_070151261.1">
    <property type="nucleotide sequence ID" value="NZ_JABAEH010000002.1"/>
</dbReference>
<dbReference type="PROSITE" id="PS51679">
    <property type="entry name" value="SAM_MT_C5"/>
    <property type="match status" value="1"/>
</dbReference>
<dbReference type="InterPro" id="IPR031303">
    <property type="entry name" value="C5_meth_CS"/>
</dbReference>
<organism evidence="9 10">
    <name type="scientific">Agrobacterium vitis</name>
    <name type="common">Rhizobium vitis</name>
    <dbReference type="NCBI Taxonomy" id="373"/>
    <lineage>
        <taxon>Bacteria</taxon>
        <taxon>Pseudomonadati</taxon>
        <taxon>Pseudomonadota</taxon>
        <taxon>Alphaproteobacteria</taxon>
        <taxon>Hyphomicrobiales</taxon>
        <taxon>Rhizobiaceae</taxon>
        <taxon>Rhizobium/Agrobacterium group</taxon>
        <taxon>Agrobacterium</taxon>
    </lineage>
</organism>
<dbReference type="PANTHER" id="PTHR10629:SF52">
    <property type="entry name" value="DNA (CYTOSINE-5)-METHYLTRANSFERASE 1"/>
    <property type="match status" value="1"/>
</dbReference>
<keyword evidence="4 7" id="KW-0949">S-adenosyl-L-methionine</keyword>
<accession>A0A7K1RGF9</accession>
<comment type="similarity">
    <text evidence="7 8">Belongs to the class I-like SAM-binding methyltransferase superfamily. C5-methyltransferase family.</text>
</comment>
<dbReference type="GO" id="GO:0044027">
    <property type="term" value="P:negative regulation of gene expression via chromosomal CpG island methylation"/>
    <property type="evidence" value="ECO:0007669"/>
    <property type="project" value="TreeGrafter"/>
</dbReference>
<evidence type="ECO:0000256" key="6">
    <source>
        <dbReference type="ARBA" id="ARBA00047422"/>
    </source>
</evidence>
<dbReference type="SUPFAM" id="SSF53335">
    <property type="entry name" value="S-adenosyl-L-methionine-dependent methyltransferases"/>
    <property type="match status" value="1"/>
</dbReference>
<dbReference type="EC" id="2.1.1.37" evidence="1"/>